<dbReference type="AlphaFoldDB" id="F9YA27"/>
<gene>
    <name evidence="4" type="ordered locus">KVU_1599</name>
</gene>
<dbReference type="InterPro" id="IPR009081">
    <property type="entry name" value="PP-bd_ACP"/>
</dbReference>
<evidence type="ECO:0000313" key="4">
    <source>
        <dbReference type="EMBL" id="AEM41438.1"/>
    </source>
</evidence>
<dbReference type="PROSITE" id="PS50075">
    <property type="entry name" value="CARRIER"/>
    <property type="match status" value="1"/>
</dbReference>
<dbReference type="HOGENOM" id="CLU_108696_5_4_5"/>
<evidence type="ECO:0000259" key="3">
    <source>
        <dbReference type="PROSITE" id="PS50075"/>
    </source>
</evidence>
<dbReference type="GO" id="GO:0016020">
    <property type="term" value="C:membrane"/>
    <property type="evidence" value="ECO:0007669"/>
    <property type="project" value="GOC"/>
</dbReference>
<dbReference type="SUPFAM" id="SSF47336">
    <property type="entry name" value="ACP-like"/>
    <property type="match status" value="1"/>
</dbReference>
<evidence type="ECO:0000313" key="5">
    <source>
        <dbReference type="Proteomes" id="UP000000692"/>
    </source>
</evidence>
<dbReference type="EMBL" id="CP002018">
    <property type="protein sequence ID" value="AEM41438.1"/>
    <property type="molecule type" value="Genomic_DNA"/>
</dbReference>
<dbReference type="InterPro" id="IPR003231">
    <property type="entry name" value="ACP"/>
</dbReference>
<reference evidence="4 5" key="1">
    <citation type="journal article" date="2011" name="J. Bacteriol.">
        <title>Complete genome sequence of the industrial strain Ketogulonicigenium vulgare WSH-001.</title>
        <authorList>
            <person name="Liu L."/>
            <person name="Li Y."/>
            <person name="Zhang J."/>
            <person name="Zhou Z."/>
            <person name="Liu J."/>
            <person name="Li X."/>
            <person name="Zhou J."/>
            <person name="Du G."/>
            <person name="Wang L."/>
            <person name="Chen J."/>
        </authorList>
    </citation>
    <scope>NUCLEOTIDE SEQUENCE [LARGE SCALE GENOMIC DNA]</scope>
    <source>
        <strain evidence="4 5">WSH-001</strain>
    </source>
</reference>
<dbReference type="GO" id="GO:0005829">
    <property type="term" value="C:cytosol"/>
    <property type="evidence" value="ECO:0007669"/>
    <property type="project" value="TreeGrafter"/>
</dbReference>
<dbReference type="GO" id="GO:0000036">
    <property type="term" value="F:acyl carrier activity"/>
    <property type="evidence" value="ECO:0007669"/>
    <property type="project" value="TreeGrafter"/>
</dbReference>
<dbReference type="Pfam" id="PF00550">
    <property type="entry name" value="PP-binding"/>
    <property type="match status" value="1"/>
</dbReference>
<sequence>MTVSDAQRGLADILEELFGLLPERTAPTAHLRHDLGLDSLHLIELFMEIEVRFGIEISDAAIESVQTVAGLSCVIEHLVTQKRNAA</sequence>
<evidence type="ECO:0000256" key="1">
    <source>
        <dbReference type="ARBA" id="ARBA00022450"/>
    </source>
</evidence>
<protein>
    <submittedName>
        <fullName evidence="4">Acyl carrier protein</fullName>
    </submittedName>
</protein>
<dbReference type="Gene3D" id="1.10.1200.10">
    <property type="entry name" value="ACP-like"/>
    <property type="match status" value="1"/>
</dbReference>
<dbReference type="InterPro" id="IPR036736">
    <property type="entry name" value="ACP-like_sf"/>
</dbReference>
<name>F9YA27_KETVW</name>
<dbReference type="eggNOG" id="COG0236">
    <property type="taxonomic scope" value="Bacteria"/>
</dbReference>
<accession>F9YA27</accession>
<dbReference type="RefSeq" id="WP_013384790.1">
    <property type="nucleotide sequence ID" value="NC_017384.1"/>
</dbReference>
<dbReference type="GO" id="GO:0009245">
    <property type="term" value="P:lipid A biosynthetic process"/>
    <property type="evidence" value="ECO:0007669"/>
    <property type="project" value="TreeGrafter"/>
</dbReference>
<dbReference type="PANTHER" id="PTHR20863">
    <property type="entry name" value="ACYL CARRIER PROTEIN"/>
    <property type="match status" value="1"/>
</dbReference>
<keyword evidence="1" id="KW-0596">Phosphopantetheine</keyword>
<dbReference type="Proteomes" id="UP000000692">
    <property type="component" value="Chromosome"/>
</dbReference>
<keyword evidence="5" id="KW-1185">Reference proteome</keyword>
<dbReference type="KEGG" id="kvl:KVU_1599"/>
<dbReference type="GO" id="GO:0000035">
    <property type="term" value="F:acyl binding"/>
    <property type="evidence" value="ECO:0007669"/>
    <property type="project" value="TreeGrafter"/>
</dbReference>
<dbReference type="OrthoDB" id="3392378at2"/>
<evidence type="ECO:0000256" key="2">
    <source>
        <dbReference type="ARBA" id="ARBA00022553"/>
    </source>
</evidence>
<feature type="domain" description="Carrier" evidence="3">
    <location>
        <begin position="4"/>
        <end position="79"/>
    </location>
</feature>
<organism evidence="4 5">
    <name type="scientific">Ketogulonicigenium vulgare (strain WSH-001)</name>
    <dbReference type="NCBI Taxonomy" id="759362"/>
    <lineage>
        <taxon>Bacteria</taxon>
        <taxon>Pseudomonadati</taxon>
        <taxon>Pseudomonadota</taxon>
        <taxon>Alphaproteobacteria</taxon>
        <taxon>Rhodobacterales</taxon>
        <taxon>Roseobacteraceae</taxon>
        <taxon>Ketogulonicigenium</taxon>
    </lineage>
</organism>
<proteinExistence type="predicted"/>
<dbReference type="PANTHER" id="PTHR20863:SF76">
    <property type="entry name" value="CARRIER DOMAIN-CONTAINING PROTEIN"/>
    <property type="match status" value="1"/>
</dbReference>
<keyword evidence="2" id="KW-0597">Phosphoprotein</keyword>